<name>A0A4S8MWB9_DENBC</name>
<feature type="region of interest" description="Disordered" evidence="6">
    <location>
        <begin position="1"/>
        <end position="21"/>
    </location>
</feature>
<dbReference type="PANTHER" id="PTHR31845:SF17">
    <property type="entry name" value="ZN(II)2CYS6 TRANSCRIPTION FACTOR (EUROFUNG)"/>
    <property type="match status" value="1"/>
</dbReference>
<accession>A0A4S8MWB9</accession>
<feature type="region of interest" description="Disordered" evidence="6">
    <location>
        <begin position="148"/>
        <end position="217"/>
    </location>
</feature>
<evidence type="ECO:0000313" key="8">
    <source>
        <dbReference type="Proteomes" id="UP000297245"/>
    </source>
</evidence>
<keyword evidence="2" id="KW-0805">Transcription regulation</keyword>
<dbReference type="CDD" id="cd12148">
    <property type="entry name" value="fungal_TF_MHR"/>
    <property type="match status" value="1"/>
</dbReference>
<evidence type="ECO:0000256" key="1">
    <source>
        <dbReference type="ARBA" id="ARBA00004123"/>
    </source>
</evidence>
<dbReference type="GO" id="GO:0000976">
    <property type="term" value="F:transcription cis-regulatory region binding"/>
    <property type="evidence" value="ECO:0007669"/>
    <property type="project" value="TreeGrafter"/>
</dbReference>
<feature type="region of interest" description="Disordered" evidence="6">
    <location>
        <begin position="79"/>
        <end position="98"/>
    </location>
</feature>
<gene>
    <name evidence="7" type="ORF">K435DRAFT_960352</name>
</gene>
<reference evidence="7 8" key="1">
    <citation type="journal article" date="2019" name="Nat. Ecol. Evol.">
        <title>Megaphylogeny resolves global patterns of mushroom evolution.</title>
        <authorList>
            <person name="Varga T."/>
            <person name="Krizsan K."/>
            <person name="Foldi C."/>
            <person name="Dima B."/>
            <person name="Sanchez-Garcia M."/>
            <person name="Sanchez-Ramirez S."/>
            <person name="Szollosi G.J."/>
            <person name="Szarkandi J.G."/>
            <person name="Papp V."/>
            <person name="Albert L."/>
            <person name="Andreopoulos W."/>
            <person name="Angelini C."/>
            <person name="Antonin V."/>
            <person name="Barry K.W."/>
            <person name="Bougher N.L."/>
            <person name="Buchanan P."/>
            <person name="Buyck B."/>
            <person name="Bense V."/>
            <person name="Catcheside P."/>
            <person name="Chovatia M."/>
            <person name="Cooper J."/>
            <person name="Damon W."/>
            <person name="Desjardin D."/>
            <person name="Finy P."/>
            <person name="Geml J."/>
            <person name="Haridas S."/>
            <person name="Hughes K."/>
            <person name="Justo A."/>
            <person name="Karasinski D."/>
            <person name="Kautmanova I."/>
            <person name="Kiss B."/>
            <person name="Kocsube S."/>
            <person name="Kotiranta H."/>
            <person name="LaButti K.M."/>
            <person name="Lechner B.E."/>
            <person name="Liimatainen K."/>
            <person name="Lipzen A."/>
            <person name="Lukacs Z."/>
            <person name="Mihaltcheva S."/>
            <person name="Morgado L.N."/>
            <person name="Niskanen T."/>
            <person name="Noordeloos M.E."/>
            <person name="Ohm R.A."/>
            <person name="Ortiz-Santana B."/>
            <person name="Ovrebo C."/>
            <person name="Racz N."/>
            <person name="Riley R."/>
            <person name="Savchenko A."/>
            <person name="Shiryaev A."/>
            <person name="Soop K."/>
            <person name="Spirin V."/>
            <person name="Szebenyi C."/>
            <person name="Tomsovsky M."/>
            <person name="Tulloss R.E."/>
            <person name="Uehling J."/>
            <person name="Grigoriev I.V."/>
            <person name="Vagvolgyi C."/>
            <person name="Papp T."/>
            <person name="Martin F.M."/>
            <person name="Miettinen O."/>
            <person name="Hibbett D.S."/>
            <person name="Nagy L.G."/>
        </authorList>
    </citation>
    <scope>NUCLEOTIDE SEQUENCE [LARGE SCALE GENOMIC DNA]</scope>
    <source>
        <strain evidence="7 8">CBS 962.96</strain>
    </source>
</reference>
<proteinExistence type="predicted"/>
<evidence type="ECO:0000256" key="2">
    <source>
        <dbReference type="ARBA" id="ARBA00023015"/>
    </source>
</evidence>
<organism evidence="7 8">
    <name type="scientific">Dendrothele bispora (strain CBS 962.96)</name>
    <dbReference type="NCBI Taxonomy" id="1314807"/>
    <lineage>
        <taxon>Eukaryota</taxon>
        <taxon>Fungi</taxon>
        <taxon>Dikarya</taxon>
        <taxon>Basidiomycota</taxon>
        <taxon>Agaricomycotina</taxon>
        <taxon>Agaricomycetes</taxon>
        <taxon>Agaricomycetidae</taxon>
        <taxon>Agaricales</taxon>
        <taxon>Agaricales incertae sedis</taxon>
        <taxon>Dendrothele</taxon>
    </lineage>
</organism>
<evidence type="ECO:0008006" key="9">
    <source>
        <dbReference type="Google" id="ProtNLM"/>
    </source>
</evidence>
<dbReference type="GO" id="GO:0008270">
    <property type="term" value="F:zinc ion binding"/>
    <property type="evidence" value="ECO:0007669"/>
    <property type="project" value="InterPro"/>
</dbReference>
<evidence type="ECO:0000256" key="4">
    <source>
        <dbReference type="ARBA" id="ARBA00023163"/>
    </source>
</evidence>
<dbReference type="OrthoDB" id="2535045at2759"/>
<keyword evidence="3" id="KW-0238">DNA-binding</keyword>
<protein>
    <recommendedName>
        <fullName evidence="9">Transcription factor domain-containing protein</fullName>
    </recommendedName>
</protein>
<feature type="compositionally biased region" description="Low complexity" evidence="6">
    <location>
        <begin position="608"/>
        <end position="631"/>
    </location>
</feature>
<evidence type="ECO:0000256" key="3">
    <source>
        <dbReference type="ARBA" id="ARBA00023125"/>
    </source>
</evidence>
<dbReference type="GO" id="GO:0000981">
    <property type="term" value="F:DNA-binding transcription factor activity, RNA polymerase II-specific"/>
    <property type="evidence" value="ECO:0007669"/>
    <property type="project" value="InterPro"/>
</dbReference>
<sequence length="729" mass="80935">MSSNSSPPSQPPMLGSFSVQDTITVPVRERVRSSRACRLCRKQKTRCEGRQLIPIVQYTFKLSFMQEDTHADVAEKAESNACSNQQRKHLPVSPSERTTALESRMSTIEAELAQTKALLDRFISHPGNPSTSSPASIISPVVSKPHVASSPAASASSSSNSYPKIPSKPATPSGSLARILTSNEDEITSDNMVSKHQLPKHPLKRPRIDTAFEDPTSPTDINSLADNKECALAFVIFSRRCAAYIPFFDPNQPYPNFCQTTHSQLLYWSVIGTGSREAEELTNLHSVAFSRATKWVQASVYGPPCSLDDLKGLLIYVQWLATPRPTGHAVALAYELNLHKSGSHLVSLINEMSTATDSAHLRQHELAKAMDEVRTFSYLYVTDRLLSLASGKPPLMTEGDIPSELRSLVSLPTASPRDGRILAQVELLNIISQVKEEIIGAGSPTAPLNNAALELLRIKNNEADEWHTRWQAWAAQIDQGAEVFTMPSSISINYVWGKMQMNCLTLYGVKQASDFSPTRFQYLAEAVKFAIDLLQITFGAVFCLKIIRLLPGRFDENHILRLAVDTAVLMSFSTKSRQYHELLVALLEQFSTAPVSTYLRDMPPPLPSQLYPQQQQQQQPQQPSPQSALHHPSPEAALAAQQHQHQHQQHHEQSQQPLVSLSHGGHPSSTTPQQHPHPHPQYHYQEQQSTPPVVSHWDPSTLNNVNFWNWSQSMPVNGLDGFFPHQSLG</sequence>
<keyword evidence="4" id="KW-0804">Transcription</keyword>
<dbReference type="AlphaFoldDB" id="A0A4S8MWB9"/>
<evidence type="ECO:0000256" key="5">
    <source>
        <dbReference type="ARBA" id="ARBA00023242"/>
    </source>
</evidence>
<keyword evidence="5" id="KW-0539">Nucleus</keyword>
<comment type="subcellular location">
    <subcellularLocation>
        <location evidence="1">Nucleus</location>
    </subcellularLocation>
</comment>
<dbReference type="InterPro" id="IPR001138">
    <property type="entry name" value="Zn2Cys6_DnaBD"/>
</dbReference>
<keyword evidence="8" id="KW-1185">Reference proteome</keyword>
<evidence type="ECO:0000313" key="7">
    <source>
        <dbReference type="EMBL" id="THV06754.1"/>
    </source>
</evidence>
<dbReference type="EMBL" id="ML179041">
    <property type="protein sequence ID" value="THV06754.1"/>
    <property type="molecule type" value="Genomic_DNA"/>
</dbReference>
<feature type="region of interest" description="Disordered" evidence="6">
    <location>
        <begin position="601"/>
        <end position="697"/>
    </location>
</feature>
<evidence type="ECO:0000256" key="6">
    <source>
        <dbReference type="SAM" id="MobiDB-lite"/>
    </source>
</evidence>
<dbReference type="CDD" id="cd00067">
    <property type="entry name" value="GAL4"/>
    <property type="match status" value="1"/>
</dbReference>
<dbReference type="GO" id="GO:0005634">
    <property type="term" value="C:nucleus"/>
    <property type="evidence" value="ECO:0007669"/>
    <property type="project" value="UniProtKB-SubCell"/>
</dbReference>
<dbReference type="InterPro" id="IPR051089">
    <property type="entry name" value="prtT"/>
</dbReference>
<feature type="compositionally biased region" description="Low complexity" evidence="6">
    <location>
        <begin position="148"/>
        <end position="168"/>
    </location>
</feature>
<dbReference type="Proteomes" id="UP000297245">
    <property type="component" value="Unassembled WGS sequence"/>
</dbReference>
<dbReference type="PANTHER" id="PTHR31845">
    <property type="entry name" value="FINGER DOMAIN PROTEIN, PUTATIVE-RELATED"/>
    <property type="match status" value="1"/>
</dbReference>